<reference evidence="1 2" key="1">
    <citation type="journal article" date="2021" name="Int. J. Syst. Evol. Microbiol.">
        <title>Reticulibacter mediterranei gen. nov., sp. nov., within the new family Reticulibacteraceae fam. nov., and Ktedonospora formicarum gen. nov., sp. nov., Ktedonobacter robiniae sp. nov., Dictyobacter formicarum sp. nov. and Dictyobacter arantiisoli sp. nov., belonging to the class Ktedonobacteria.</title>
        <authorList>
            <person name="Yabe S."/>
            <person name="Zheng Y."/>
            <person name="Wang C.M."/>
            <person name="Sakai Y."/>
            <person name="Abe K."/>
            <person name="Yokota A."/>
            <person name="Donadio S."/>
            <person name="Cavaletti L."/>
            <person name="Monciardini P."/>
        </authorList>
    </citation>
    <scope>NUCLEOTIDE SEQUENCE [LARGE SCALE GENOMIC DNA]</scope>
    <source>
        <strain evidence="1 2">SOSP1-9</strain>
    </source>
</reference>
<gene>
    <name evidence="1" type="ORF">KSZ_21380</name>
</gene>
<keyword evidence="2" id="KW-1185">Reference proteome</keyword>
<protein>
    <recommendedName>
        <fullName evidence="3">Peptidase S1 domain-containing protein</fullName>
    </recommendedName>
</protein>
<name>A0ABQ3VDA1_9CHLR</name>
<evidence type="ECO:0008006" key="3">
    <source>
        <dbReference type="Google" id="ProtNLM"/>
    </source>
</evidence>
<sequence length="221" mass="23354">MQKVRPIQGGTRIAGSASDGTLGLVVTNLGTKKTGFLTAGHVVGGQNTLVGQPTPDTIVGLVTLNTFAPKSSVDIAFVNVAAGVEYDLQTIWSPTTGSFKIDVMSSYPDKDQKVKLCGTGQKLQEGTVIYENANVNVEEDGVRLELKGVSIATYPSSPSDSGAPIVSVDREEVEWLGIHGGSVQISGKLYAWFTPLATINQVVRIYDADQKESTPAITLEA</sequence>
<dbReference type="SUPFAM" id="SSF50494">
    <property type="entry name" value="Trypsin-like serine proteases"/>
    <property type="match status" value="1"/>
</dbReference>
<dbReference type="Gene3D" id="2.40.10.10">
    <property type="entry name" value="Trypsin-like serine proteases"/>
    <property type="match status" value="2"/>
</dbReference>
<evidence type="ECO:0000313" key="1">
    <source>
        <dbReference type="EMBL" id="GHO84132.1"/>
    </source>
</evidence>
<dbReference type="EMBL" id="BNJJ01000005">
    <property type="protein sequence ID" value="GHO84132.1"/>
    <property type="molecule type" value="Genomic_DNA"/>
</dbReference>
<dbReference type="RefSeq" id="WP_201361774.1">
    <property type="nucleotide sequence ID" value="NZ_BNJJ01000005.1"/>
</dbReference>
<proteinExistence type="predicted"/>
<organism evidence="1 2">
    <name type="scientific">Dictyobacter formicarum</name>
    <dbReference type="NCBI Taxonomy" id="2778368"/>
    <lineage>
        <taxon>Bacteria</taxon>
        <taxon>Bacillati</taxon>
        <taxon>Chloroflexota</taxon>
        <taxon>Ktedonobacteria</taxon>
        <taxon>Ktedonobacterales</taxon>
        <taxon>Dictyobacteraceae</taxon>
        <taxon>Dictyobacter</taxon>
    </lineage>
</organism>
<dbReference type="InterPro" id="IPR009003">
    <property type="entry name" value="Peptidase_S1_PA"/>
</dbReference>
<dbReference type="Proteomes" id="UP000635565">
    <property type="component" value="Unassembled WGS sequence"/>
</dbReference>
<comment type="caution">
    <text evidence="1">The sequence shown here is derived from an EMBL/GenBank/DDBJ whole genome shotgun (WGS) entry which is preliminary data.</text>
</comment>
<dbReference type="InterPro" id="IPR043504">
    <property type="entry name" value="Peptidase_S1_PA_chymotrypsin"/>
</dbReference>
<accession>A0ABQ3VDA1</accession>
<evidence type="ECO:0000313" key="2">
    <source>
        <dbReference type="Proteomes" id="UP000635565"/>
    </source>
</evidence>